<evidence type="ECO:0000256" key="2">
    <source>
        <dbReference type="SAM" id="Phobius"/>
    </source>
</evidence>
<dbReference type="InterPro" id="IPR009030">
    <property type="entry name" value="Growth_fac_rcpt_cys_sf"/>
</dbReference>
<dbReference type="GO" id="GO:0042800">
    <property type="term" value="F:histone H3K4 methyltransferase activity"/>
    <property type="evidence" value="ECO:0007669"/>
    <property type="project" value="TreeGrafter"/>
</dbReference>
<evidence type="ECO:0000256" key="1">
    <source>
        <dbReference type="SAM" id="MobiDB-lite"/>
    </source>
</evidence>
<reference evidence="5" key="1">
    <citation type="journal article" date="2018" name="Genome Res.">
        <title>The genomic architecture and molecular evolution of ant odorant receptors.</title>
        <authorList>
            <person name="McKenzie S.K."/>
            <person name="Kronauer D.J.C."/>
        </authorList>
    </citation>
    <scope>NUCLEOTIDE SEQUENCE [LARGE SCALE GENOMIC DNA]</scope>
    <source>
        <strain evidence="5">Clonal line C1</strain>
    </source>
</reference>
<dbReference type="GO" id="GO:0044547">
    <property type="term" value="F:DNA topoisomerase binding"/>
    <property type="evidence" value="ECO:0007669"/>
    <property type="project" value="TreeGrafter"/>
</dbReference>
<feature type="signal peptide" evidence="3">
    <location>
        <begin position="1"/>
        <end position="27"/>
    </location>
</feature>
<evidence type="ECO:0000259" key="4">
    <source>
        <dbReference type="Pfam" id="PF17906"/>
    </source>
</evidence>
<feature type="region of interest" description="Disordered" evidence="1">
    <location>
        <begin position="371"/>
        <end position="391"/>
    </location>
</feature>
<protein>
    <recommendedName>
        <fullName evidence="4">Mos1 transposase HTH domain-containing protein</fullName>
    </recommendedName>
</protein>
<dbReference type="GO" id="GO:0000014">
    <property type="term" value="F:single-stranded DNA endodeoxyribonuclease activity"/>
    <property type="evidence" value="ECO:0007669"/>
    <property type="project" value="TreeGrafter"/>
</dbReference>
<keyword evidence="2" id="KW-0812">Transmembrane</keyword>
<dbReference type="AlphaFoldDB" id="A0A3L8DF85"/>
<sequence length="525" mass="57446">MGNLPTLLVKLGAASLLACLLADHSLAQDETPGSETARNINAVFGEGSTTKATVGNWFKNFRDGDFSLANEPRGRPKTKVDNDHLRAVVESDPSQTVDCIESETGCKRCRDGTCARCAVLLHQGTCVHTCPPGFVADWSTRDEYMGRICQETGYMFGLTGSQVAILVGVVSGATICVFIILCGAIVVHRRKKKAAKLAQQFEDSAERREFLKHLATLRGEANTFLAMLNDTRRQVRELYYSGNNGDGAVGIQAYRPVLRDLARILVLVNRRDDEIPLPPDDWQRLFSWAERLLRRYKRHSSPEVAQLVTFLQQPANSAVQTTSPVQSPVAASQSSPHQPTFEPRSTPTNLTTFQANVPLATFQASDKSSISPASSSLGYAKDSSPLGSSLGQHSATGAYNCEKLSPNGSTIGQTTPLVYGTQKRGTRMTSDSHLQEIQTIAFNSRSYNGGALPLESNSGIRVLHDECETSDGLDHDLNPQWKFQSSPVEAANYTVLSEWSPARDYLIDDFTILGFRPQDEITTEL</sequence>
<feature type="region of interest" description="Disordered" evidence="1">
    <location>
        <begin position="319"/>
        <end position="350"/>
    </location>
</feature>
<dbReference type="GO" id="GO:0005634">
    <property type="term" value="C:nucleus"/>
    <property type="evidence" value="ECO:0007669"/>
    <property type="project" value="TreeGrafter"/>
</dbReference>
<dbReference type="GO" id="GO:0044774">
    <property type="term" value="P:mitotic DNA integrity checkpoint signaling"/>
    <property type="evidence" value="ECO:0007669"/>
    <property type="project" value="TreeGrafter"/>
</dbReference>
<evidence type="ECO:0000256" key="3">
    <source>
        <dbReference type="SAM" id="SignalP"/>
    </source>
</evidence>
<dbReference type="GO" id="GO:0003690">
    <property type="term" value="F:double-stranded DNA binding"/>
    <property type="evidence" value="ECO:0007669"/>
    <property type="project" value="TreeGrafter"/>
</dbReference>
<feature type="transmembrane region" description="Helical" evidence="2">
    <location>
        <begin position="163"/>
        <end position="187"/>
    </location>
</feature>
<feature type="chain" id="PRO_5018023853" description="Mos1 transposase HTH domain-containing protein" evidence="3">
    <location>
        <begin position="28"/>
        <end position="525"/>
    </location>
</feature>
<reference evidence="5" key="2">
    <citation type="submission" date="2018-07" db="EMBL/GenBank/DDBJ databases">
        <authorList>
            <person name="Mckenzie S.K."/>
            <person name="Kronauer D.J.C."/>
        </authorList>
    </citation>
    <scope>NUCLEOTIDE SEQUENCE</scope>
    <source>
        <strain evidence="5">Clonal line C1</strain>
    </source>
</reference>
<accession>A0A3L8DF85</accession>
<comment type="caution">
    <text evidence="5">The sequence shown here is derived from an EMBL/GenBank/DDBJ whole genome shotgun (WGS) entry which is preliminary data.</text>
</comment>
<evidence type="ECO:0000313" key="5">
    <source>
        <dbReference type="EMBL" id="RLU18956.1"/>
    </source>
</evidence>
<keyword evidence="2" id="KW-0472">Membrane</keyword>
<feature type="domain" description="Mos1 transposase HTH" evidence="4">
    <location>
        <begin position="32"/>
        <end position="65"/>
    </location>
</feature>
<dbReference type="OrthoDB" id="7323052at2759"/>
<dbReference type="Proteomes" id="UP000279307">
    <property type="component" value="Chromosome 9"/>
</dbReference>
<organism evidence="5">
    <name type="scientific">Ooceraea biroi</name>
    <name type="common">Clonal raider ant</name>
    <name type="synonym">Cerapachys biroi</name>
    <dbReference type="NCBI Taxonomy" id="2015173"/>
    <lineage>
        <taxon>Eukaryota</taxon>
        <taxon>Metazoa</taxon>
        <taxon>Ecdysozoa</taxon>
        <taxon>Arthropoda</taxon>
        <taxon>Hexapoda</taxon>
        <taxon>Insecta</taxon>
        <taxon>Pterygota</taxon>
        <taxon>Neoptera</taxon>
        <taxon>Endopterygota</taxon>
        <taxon>Hymenoptera</taxon>
        <taxon>Apocrita</taxon>
        <taxon>Aculeata</taxon>
        <taxon>Formicoidea</taxon>
        <taxon>Formicidae</taxon>
        <taxon>Dorylinae</taxon>
        <taxon>Ooceraea</taxon>
    </lineage>
</organism>
<dbReference type="InterPro" id="IPR006212">
    <property type="entry name" value="Furin_repeat"/>
</dbReference>
<dbReference type="Pfam" id="PF17906">
    <property type="entry name" value="HTH_48"/>
    <property type="match status" value="1"/>
</dbReference>
<dbReference type="PANTHER" id="PTHR46060:SF2">
    <property type="entry name" value="HISTONE-LYSINE N-METHYLTRANSFERASE SETMAR"/>
    <property type="match status" value="1"/>
</dbReference>
<gene>
    <name evidence="5" type="ORF">DMN91_009314</name>
</gene>
<name>A0A3L8DF85_OOCBI</name>
<keyword evidence="3" id="KW-0732">Signal</keyword>
<dbReference type="GO" id="GO:0046975">
    <property type="term" value="F:histone H3K36 methyltransferase activity"/>
    <property type="evidence" value="ECO:0007669"/>
    <property type="project" value="TreeGrafter"/>
</dbReference>
<proteinExistence type="predicted"/>
<dbReference type="PANTHER" id="PTHR46060">
    <property type="entry name" value="MARINER MOS1 TRANSPOSASE-LIKE PROTEIN"/>
    <property type="match status" value="1"/>
</dbReference>
<dbReference type="GO" id="GO:0035861">
    <property type="term" value="C:site of double-strand break"/>
    <property type="evidence" value="ECO:0007669"/>
    <property type="project" value="TreeGrafter"/>
</dbReference>
<dbReference type="GO" id="GO:0000729">
    <property type="term" value="P:DNA double-strand break processing"/>
    <property type="evidence" value="ECO:0007669"/>
    <property type="project" value="TreeGrafter"/>
</dbReference>
<dbReference type="GO" id="GO:0031297">
    <property type="term" value="P:replication fork processing"/>
    <property type="evidence" value="ECO:0007669"/>
    <property type="project" value="TreeGrafter"/>
</dbReference>
<dbReference type="CDD" id="cd00064">
    <property type="entry name" value="FU"/>
    <property type="match status" value="1"/>
</dbReference>
<dbReference type="EMBL" id="QOIP01000009">
    <property type="protein sequence ID" value="RLU18956.1"/>
    <property type="molecule type" value="Genomic_DNA"/>
</dbReference>
<dbReference type="SUPFAM" id="SSF57184">
    <property type="entry name" value="Growth factor receptor domain"/>
    <property type="match status" value="1"/>
</dbReference>
<dbReference type="InterPro" id="IPR041426">
    <property type="entry name" value="Mos1_HTH"/>
</dbReference>
<dbReference type="GO" id="GO:0015074">
    <property type="term" value="P:DNA integration"/>
    <property type="evidence" value="ECO:0007669"/>
    <property type="project" value="TreeGrafter"/>
</dbReference>
<dbReference type="InterPro" id="IPR052709">
    <property type="entry name" value="Transposase-MT_Hybrid"/>
</dbReference>
<dbReference type="GO" id="GO:0000793">
    <property type="term" value="C:condensed chromosome"/>
    <property type="evidence" value="ECO:0007669"/>
    <property type="project" value="TreeGrafter"/>
</dbReference>
<dbReference type="GO" id="GO:0006303">
    <property type="term" value="P:double-strand break repair via nonhomologous end joining"/>
    <property type="evidence" value="ECO:0007669"/>
    <property type="project" value="TreeGrafter"/>
</dbReference>
<keyword evidence="2" id="KW-1133">Transmembrane helix</keyword>
<dbReference type="GO" id="GO:0003697">
    <property type="term" value="F:single-stranded DNA binding"/>
    <property type="evidence" value="ECO:0007669"/>
    <property type="project" value="TreeGrafter"/>
</dbReference>
<dbReference type="Gene3D" id="1.10.10.1450">
    <property type="match status" value="1"/>
</dbReference>